<dbReference type="STRING" id="1123037.GCA_000425305_01321"/>
<keyword evidence="1" id="KW-0732">Signal</keyword>
<keyword evidence="3" id="KW-1185">Reference proteome</keyword>
<feature type="signal peptide" evidence="1">
    <location>
        <begin position="1"/>
        <end position="19"/>
    </location>
</feature>
<accession>A0A5C7BDI2</accession>
<organism evidence="2 3">
    <name type="scientific">Psychroserpens burtonensis</name>
    <dbReference type="NCBI Taxonomy" id="49278"/>
    <lineage>
        <taxon>Bacteria</taxon>
        <taxon>Pseudomonadati</taxon>
        <taxon>Bacteroidota</taxon>
        <taxon>Flavobacteriia</taxon>
        <taxon>Flavobacteriales</taxon>
        <taxon>Flavobacteriaceae</taxon>
        <taxon>Psychroserpens</taxon>
    </lineage>
</organism>
<protein>
    <submittedName>
        <fullName evidence="2">Carboxypeptidase-like regulatory domain-containing protein</fullName>
    </submittedName>
</protein>
<dbReference type="EMBL" id="VOSB01000013">
    <property type="protein sequence ID" value="TXE17242.1"/>
    <property type="molecule type" value="Genomic_DNA"/>
</dbReference>
<dbReference type="AlphaFoldDB" id="A0A5C7BDI2"/>
<gene>
    <name evidence="2" type="ORF">ES692_09650</name>
</gene>
<comment type="caution">
    <text evidence="2">The sequence shown here is derived from an EMBL/GenBank/DDBJ whole genome shotgun (WGS) entry which is preliminary data.</text>
</comment>
<dbReference type="GO" id="GO:0004180">
    <property type="term" value="F:carboxypeptidase activity"/>
    <property type="evidence" value="ECO:0007669"/>
    <property type="project" value="UniProtKB-KW"/>
</dbReference>
<evidence type="ECO:0000313" key="2">
    <source>
        <dbReference type="EMBL" id="TXE17242.1"/>
    </source>
</evidence>
<dbReference type="RefSeq" id="WP_147231658.1">
    <property type="nucleotide sequence ID" value="NZ_VOSB01000013.1"/>
</dbReference>
<evidence type="ECO:0000313" key="3">
    <source>
        <dbReference type="Proteomes" id="UP000321938"/>
    </source>
</evidence>
<keyword evidence="2" id="KW-0121">Carboxypeptidase</keyword>
<dbReference type="Proteomes" id="UP000321938">
    <property type="component" value="Unassembled WGS sequence"/>
</dbReference>
<keyword evidence="2" id="KW-0645">Protease</keyword>
<dbReference type="OrthoDB" id="1433475at2"/>
<dbReference type="Pfam" id="PF13715">
    <property type="entry name" value="CarbopepD_reg_2"/>
    <property type="match status" value="1"/>
</dbReference>
<sequence length="493" mass="56078">MRAFFILGVLLLLSPFLNAQELTAKIIDSKTNASIPFVAVQTAPYKGVISNEEGEFVINLKDVDANMIEFSCLGYQSLTMSLEDLESNNYIIQLAPAINELDAIYLTNTKPNVDSIISRVSENLIKNYKSEALSYNFFYRETSYTNFENLDLEIKKSSKVKKRQLASANKELAAMGSSILNRKAVYFTDYSGTLNVLDDSLKKLNVEKATKIINSNNEMSLEAIQKNAQNTVLRYLDTTMTYKLKTGLFKIEDSLSLNDGDDDNEKDLDEFKIEDLKKNTWSVLQKSQTGSGSMLQTILNTKIYDYTLVNASVINGDVIYFITFEPKRSSAHFSGSLYVSENTYGVLKLDYKYAKGKQGEKINLKLLLGVKYIENVNTGTIIYQQNDQTIYEPRYIKNESGQYFYLNRPLKFIENSSDRPKTTFNFKIIGNTISREEVLFSSITRLNRLTFETLEEKEVVAYDVLKKYNNSTWSGQQTLAPTEELKAFDGKEN</sequence>
<name>A0A5C7BDI2_9FLAO</name>
<reference evidence="2 3" key="1">
    <citation type="submission" date="2019-08" db="EMBL/GenBank/DDBJ databases">
        <title>Genome of Psychroserpens burtonensis ACAM 167.</title>
        <authorList>
            <person name="Bowman J.P."/>
        </authorList>
    </citation>
    <scope>NUCLEOTIDE SEQUENCE [LARGE SCALE GENOMIC DNA]</scope>
    <source>
        <strain evidence="2 3">ACAM 167</strain>
    </source>
</reference>
<keyword evidence="2" id="KW-0378">Hydrolase</keyword>
<proteinExistence type="predicted"/>
<feature type="chain" id="PRO_5022839861" evidence="1">
    <location>
        <begin position="20"/>
        <end position="493"/>
    </location>
</feature>
<evidence type="ECO:0000256" key="1">
    <source>
        <dbReference type="SAM" id="SignalP"/>
    </source>
</evidence>